<proteinExistence type="predicted"/>
<reference evidence="2" key="2">
    <citation type="submission" date="2015-01" db="EMBL/GenBank/DDBJ databases">
        <title>Evolutionary Origins and Diversification of the Mycorrhizal Mutualists.</title>
        <authorList>
            <consortium name="DOE Joint Genome Institute"/>
            <consortium name="Mycorrhizal Genomics Consortium"/>
            <person name="Kohler A."/>
            <person name="Kuo A."/>
            <person name="Nagy L.G."/>
            <person name="Floudas D."/>
            <person name="Copeland A."/>
            <person name="Barry K.W."/>
            <person name="Cichocki N."/>
            <person name="Veneault-Fourrey C."/>
            <person name="LaButti K."/>
            <person name="Lindquist E.A."/>
            <person name="Lipzen A."/>
            <person name="Lundell T."/>
            <person name="Morin E."/>
            <person name="Murat C."/>
            <person name="Riley R."/>
            <person name="Ohm R."/>
            <person name="Sun H."/>
            <person name="Tunlid A."/>
            <person name="Henrissat B."/>
            <person name="Grigoriev I.V."/>
            <person name="Hibbett D.S."/>
            <person name="Martin F."/>
        </authorList>
    </citation>
    <scope>NUCLEOTIDE SEQUENCE [LARGE SCALE GENOMIC DNA]</scope>
    <source>
        <strain evidence="2">MAFF 305830</strain>
    </source>
</reference>
<keyword evidence="2" id="KW-1185">Reference proteome</keyword>
<dbReference type="Proteomes" id="UP000054097">
    <property type="component" value="Unassembled WGS sequence"/>
</dbReference>
<gene>
    <name evidence="1" type="ORF">M408DRAFT_246137</name>
</gene>
<protein>
    <submittedName>
        <fullName evidence="1">Uncharacterized protein</fullName>
    </submittedName>
</protein>
<sequence>MTDDLTARGQDLAQNAQEGVNAYLKLGQGKINEASNTYSQAIDPLFSRFSSPFFM</sequence>
<reference evidence="1 2" key="1">
    <citation type="submission" date="2014-04" db="EMBL/GenBank/DDBJ databases">
        <authorList>
            <consortium name="DOE Joint Genome Institute"/>
            <person name="Kuo A."/>
            <person name="Zuccaro A."/>
            <person name="Kohler A."/>
            <person name="Nagy L.G."/>
            <person name="Floudas D."/>
            <person name="Copeland A."/>
            <person name="Barry K.W."/>
            <person name="Cichocki N."/>
            <person name="Veneault-Fourrey C."/>
            <person name="LaButti K."/>
            <person name="Lindquist E.A."/>
            <person name="Lipzen A."/>
            <person name="Lundell T."/>
            <person name="Morin E."/>
            <person name="Murat C."/>
            <person name="Sun H."/>
            <person name="Tunlid A."/>
            <person name="Henrissat B."/>
            <person name="Grigoriev I.V."/>
            <person name="Hibbett D.S."/>
            <person name="Martin F."/>
            <person name="Nordberg H.P."/>
            <person name="Cantor M.N."/>
            <person name="Hua S.X."/>
        </authorList>
    </citation>
    <scope>NUCLEOTIDE SEQUENCE [LARGE SCALE GENOMIC DNA]</scope>
    <source>
        <strain evidence="1 2">MAFF 305830</strain>
    </source>
</reference>
<organism evidence="1 2">
    <name type="scientific">Serendipita vermifera MAFF 305830</name>
    <dbReference type="NCBI Taxonomy" id="933852"/>
    <lineage>
        <taxon>Eukaryota</taxon>
        <taxon>Fungi</taxon>
        <taxon>Dikarya</taxon>
        <taxon>Basidiomycota</taxon>
        <taxon>Agaricomycotina</taxon>
        <taxon>Agaricomycetes</taxon>
        <taxon>Sebacinales</taxon>
        <taxon>Serendipitaceae</taxon>
        <taxon>Serendipita</taxon>
    </lineage>
</organism>
<dbReference type="EMBL" id="KN824328">
    <property type="protein sequence ID" value="KIM24107.1"/>
    <property type="molecule type" value="Genomic_DNA"/>
</dbReference>
<evidence type="ECO:0000313" key="2">
    <source>
        <dbReference type="Proteomes" id="UP000054097"/>
    </source>
</evidence>
<accession>A0A0C2X445</accession>
<dbReference type="HOGENOM" id="CLU_3033881_0_0_1"/>
<name>A0A0C2X445_SERVB</name>
<evidence type="ECO:0000313" key="1">
    <source>
        <dbReference type="EMBL" id="KIM24107.1"/>
    </source>
</evidence>
<dbReference type="AlphaFoldDB" id="A0A0C2X445"/>